<evidence type="ECO:0000313" key="2">
    <source>
        <dbReference type="EMBL" id="NJB70715.1"/>
    </source>
</evidence>
<dbReference type="Proteomes" id="UP000590442">
    <property type="component" value="Unassembled WGS sequence"/>
</dbReference>
<name>A0A846QYK7_9FLAO</name>
<keyword evidence="1" id="KW-0472">Membrane</keyword>
<keyword evidence="1" id="KW-0812">Transmembrane</keyword>
<dbReference type="EMBL" id="JAATJJ010000001">
    <property type="protein sequence ID" value="NJB70715.1"/>
    <property type="molecule type" value="Genomic_DNA"/>
</dbReference>
<keyword evidence="1" id="KW-1133">Transmembrane helix</keyword>
<feature type="transmembrane region" description="Helical" evidence="1">
    <location>
        <begin position="12"/>
        <end position="30"/>
    </location>
</feature>
<reference evidence="2 3" key="1">
    <citation type="submission" date="2020-03" db="EMBL/GenBank/DDBJ databases">
        <title>Genomic Encyclopedia of Type Strains, Phase IV (KMG-IV): sequencing the most valuable type-strain genomes for metagenomic binning, comparative biology and taxonomic classification.</title>
        <authorList>
            <person name="Goeker M."/>
        </authorList>
    </citation>
    <scope>NUCLEOTIDE SEQUENCE [LARGE SCALE GENOMIC DNA]</scope>
    <source>
        <strain evidence="2 3">DSM 29762</strain>
    </source>
</reference>
<dbReference type="RefSeq" id="WP_167961811.1">
    <property type="nucleotide sequence ID" value="NZ_JAATJJ010000001.1"/>
</dbReference>
<sequence length="143" mass="16122">MKIQTKIKQNILPISIGVVYLWFGLLKFFPNLSPAEELAKTTIYELTFGLVPPNISIILLAILETGIGLLLIFNFYKTIAIRFALGHIFLTFTPLFIFPEQVFNNTPFELTLLGQYIAKNLIIVSVLIALLNNNGKHGKFARI</sequence>
<protein>
    <submittedName>
        <fullName evidence="2">Putative membrane protein YphA (DoxX/SURF4 family)</fullName>
    </submittedName>
</protein>
<gene>
    <name evidence="2" type="ORF">GGR42_001177</name>
</gene>
<feature type="transmembrane region" description="Helical" evidence="1">
    <location>
        <begin position="50"/>
        <end position="72"/>
    </location>
</feature>
<proteinExistence type="predicted"/>
<accession>A0A846QYK7</accession>
<dbReference type="AlphaFoldDB" id="A0A846QYK7"/>
<feature type="transmembrane region" description="Helical" evidence="1">
    <location>
        <begin position="79"/>
        <end position="98"/>
    </location>
</feature>
<keyword evidence="3" id="KW-1185">Reference proteome</keyword>
<feature type="transmembrane region" description="Helical" evidence="1">
    <location>
        <begin position="110"/>
        <end position="132"/>
    </location>
</feature>
<comment type="caution">
    <text evidence="2">The sequence shown here is derived from an EMBL/GenBank/DDBJ whole genome shotgun (WGS) entry which is preliminary data.</text>
</comment>
<evidence type="ECO:0000256" key="1">
    <source>
        <dbReference type="SAM" id="Phobius"/>
    </source>
</evidence>
<organism evidence="2 3">
    <name type="scientific">Saonia flava</name>
    <dbReference type="NCBI Taxonomy" id="523696"/>
    <lineage>
        <taxon>Bacteria</taxon>
        <taxon>Pseudomonadati</taxon>
        <taxon>Bacteroidota</taxon>
        <taxon>Flavobacteriia</taxon>
        <taxon>Flavobacteriales</taxon>
        <taxon>Flavobacteriaceae</taxon>
        <taxon>Saonia</taxon>
    </lineage>
</organism>
<evidence type="ECO:0000313" key="3">
    <source>
        <dbReference type="Proteomes" id="UP000590442"/>
    </source>
</evidence>